<proteinExistence type="predicted"/>
<feature type="compositionally biased region" description="Low complexity" evidence="1">
    <location>
        <begin position="383"/>
        <end position="399"/>
    </location>
</feature>
<protein>
    <submittedName>
        <fullName evidence="2">Uncharacterized protein</fullName>
    </submittedName>
</protein>
<evidence type="ECO:0000313" key="3">
    <source>
        <dbReference type="Proteomes" id="UP000297910"/>
    </source>
</evidence>
<evidence type="ECO:0000313" key="2">
    <source>
        <dbReference type="EMBL" id="TGO17003.1"/>
    </source>
</evidence>
<gene>
    <name evidence="2" type="ORF">BPAE_0455g00020</name>
</gene>
<reference evidence="2 3" key="1">
    <citation type="submission" date="2017-12" db="EMBL/GenBank/DDBJ databases">
        <title>Comparative genomics of Botrytis spp.</title>
        <authorList>
            <person name="Valero-Jimenez C.A."/>
            <person name="Tapia P."/>
            <person name="Veloso J."/>
            <person name="Silva-Moreno E."/>
            <person name="Staats M."/>
            <person name="Valdes J.H."/>
            <person name="Van Kan J.A.L."/>
        </authorList>
    </citation>
    <scope>NUCLEOTIDE SEQUENCE [LARGE SCALE GENOMIC DNA]</scope>
    <source>
        <strain evidence="2 3">Bp0003</strain>
    </source>
</reference>
<comment type="caution">
    <text evidence="2">The sequence shown here is derived from an EMBL/GenBank/DDBJ whole genome shotgun (WGS) entry which is preliminary data.</text>
</comment>
<dbReference type="EMBL" id="PQXI01000453">
    <property type="protein sequence ID" value="TGO17003.1"/>
    <property type="molecule type" value="Genomic_DNA"/>
</dbReference>
<accession>A0A4Z1F2M6</accession>
<feature type="region of interest" description="Disordered" evidence="1">
    <location>
        <begin position="383"/>
        <end position="438"/>
    </location>
</feature>
<name>A0A4Z1F2M6_9HELO</name>
<evidence type="ECO:0000256" key="1">
    <source>
        <dbReference type="SAM" id="MobiDB-lite"/>
    </source>
</evidence>
<organism evidence="2 3">
    <name type="scientific">Botrytis paeoniae</name>
    <dbReference type="NCBI Taxonomy" id="278948"/>
    <lineage>
        <taxon>Eukaryota</taxon>
        <taxon>Fungi</taxon>
        <taxon>Dikarya</taxon>
        <taxon>Ascomycota</taxon>
        <taxon>Pezizomycotina</taxon>
        <taxon>Leotiomycetes</taxon>
        <taxon>Helotiales</taxon>
        <taxon>Sclerotiniaceae</taxon>
        <taxon>Botrytis</taxon>
    </lineage>
</organism>
<dbReference type="Proteomes" id="UP000297910">
    <property type="component" value="Unassembled WGS sequence"/>
</dbReference>
<sequence length="451" mass="50340">MFLNNLRQRSPSLRSQPPYLIPFHPEHPADVDSWRPRVGFEAFSAGVVEGSFEFESEDDLRPGVAAGAVVEADVVEGAEGEDEGFFGVGEGCYSCGLLETPEYLHPVFNTPKPTMYHPVWTYPELEFLESLYKNPSTQKLPSAELQNLFMTEQVRHLSGGDLHSSEPWPPRSISLRHFWKKFRECCTRVDRAAASLQRRDMEMQVPLQAPQIQQVPVQVPQRQQQGPVLAPMQAPVHRASRSPLPPGTIRLPANSIRIPGGSTCFPHHTFLLPDQRILLPNGLTIVRISTYTPHNIQRPDPRALQRAAALALARAHLQAPRRHTNMHLPLPRIRQVVGRELQGTAHLNATAIARASAAQFPQYRQRSAAPKPPAPLHTAAIPRRAAVQVPRQRQRSAAPEPSPRLSAPGSREQPISLIDDEDSSPTTDTVPVSDSDGFGEDLELRFLLRWW</sequence>
<keyword evidence="3" id="KW-1185">Reference proteome</keyword>
<dbReference type="AlphaFoldDB" id="A0A4Z1F2M6"/>